<evidence type="ECO:0000256" key="3">
    <source>
        <dbReference type="RuleBase" id="RU003560"/>
    </source>
</evidence>
<accession>A0A6P2MXS0</accession>
<evidence type="ECO:0000256" key="1">
    <source>
        <dbReference type="ARBA" id="ARBA00001933"/>
    </source>
</evidence>
<dbReference type="AlphaFoldDB" id="A0A6P2MXS0"/>
<dbReference type="EMBL" id="VJSY01000001">
    <property type="protein sequence ID" value="MDR8751676.1"/>
    <property type="molecule type" value="Genomic_DNA"/>
</dbReference>
<evidence type="ECO:0000313" key="6">
    <source>
        <dbReference type="Proteomes" id="UP000494162"/>
    </source>
</evidence>
<organism evidence="5 6">
    <name type="scientific">Burkholderia pseudomultivorans</name>
    <dbReference type="NCBI Taxonomy" id="1207504"/>
    <lineage>
        <taxon>Bacteria</taxon>
        <taxon>Pseudomonadati</taxon>
        <taxon>Pseudomonadota</taxon>
        <taxon>Betaproteobacteria</taxon>
        <taxon>Burkholderiales</taxon>
        <taxon>Burkholderiaceae</taxon>
        <taxon>Burkholderia</taxon>
        <taxon>Burkholderia cepacia complex</taxon>
    </lineage>
</organism>
<comment type="similarity">
    <text evidence="3">Belongs to the class-III pyridoxal-phosphate-dependent aminotransferase family.</text>
</comment>
<evidence type="ECO:0000313" key="5">
    <source>
        <dbReference type="EMBL" id="VWB85815.1"/>
    </source>
</evidence>
<proteinExistence type="inferred from homology"/>
<dbReference type="Pfam" id="PF00202">
    <property type="entry name" value="Aminotran_3"/>
    <property type="match status" value="1"/>
</dbReference>
<reference evidence="5 6" key="2">
    <citation type="submission" date="2019-09" db="EMBL/GenBank/DDBJ databases">
        <authorList>
            <person name="Depoorter E."/>
        </authorList>
    </citation>
    <scope>NUCLEOTIDE SEQUENCE [LARGE SCALE GENOMIC DNA]</scope>
    <source>
        <strain evidence="5">LMG 26883</strain>
    </source>
</reference>
<evidence type="ECO:0000313" key="4">
    <source>
        <dbReference type="EMBL" id="MDR8751676.1"/>
    </source>
</evidence>
<dbReference type="Gene3D" id="3.90.1150.10">
    <property type="entry name" value="Aspartate Aminotransferase, domain 1"/>
    <property type="match status" value="1"/>
</dbReference>
<sequence length="432" mass="47788">MWTNAQNLALLERARAVIPGGMYGHQSTGMLPREFPQYFQRASGSRLWDVDGNEYIDYLCAYGPNLFGYRNPVIEQAAMDQTVQVDSATGPAPVMVELAELLVSMISHADWAMFCKNGTDATSIAMMCARAYRGRNKIIAARGAYHGCAPWSTPLRAGTTHEDQANVIFFDYDDIESLNQAVKKAGSDLAGIIATPFWHEVFVDQFLPTKAYAQAVRRLCDEHDALMIVDEVRAGFRLSRDCSWGEFGVQPDLSAWGKAIANGYPLSAVLGSEKVRQAASSIYVTGTFWFQAVPMAAAVATLKIIRSTDYLKHIQEIGEQFRVGLEGQASAAGFRLRQSGPSQMPQILFEDDPDLRVGYAWARETLKGGILVHPYHNMFVSAAMTTDDVRKSLDATARAFELIKRERDHLPAPTNASLLKRLEMKGRLPAHA</sequence>
<dbReference type="InterPro" id="IPR049704">
    <property type="entry name" value="Aminotrans_3_PPA_site"/>
</dbReference>
<dbReference type="InterPro" id="IPR015421">
    <property type="entry name" value="PyrdxlP-dep_Trfase_major"/>
</dbReference>
<reference evidence="4 7" key="1">
    <citation type="submission" date="2019-06" db="EMBL/GenBank/DDBJ databases">
        <title>Evolution of Burkholderia multivorans in the lungs of Cystic Fibrosis patients.</title>
        <authorList>
            <person name="Moreira L.M."/>
        </authorList>
    </citation>
    <scope>NUCLEOTIDE SEQUENCE [LARGE SCALE GENOMIC DNA]</scope>
    <source>
        <strain evidence="4 7">VC13239</strain>
    </source>
</reference>
<dbReference type="Proteomes" id="UP000494162">
    <property type="component" value="Unassembled WGS sequence"/>
</dbReference>
<dbReference type="InterPro" id="IPR005814">
    <property type="entry name" value="Aminotrans_3"/>
</dbReference>
<dbReference type="Proteomes" id="UP001248067">
    <property type="component" value="Unassembled WGS sequence"/>
</dbReference>
<dbReference type="GO" id="GO:0030170">
    <property type="term" value="F:pyridoxal phosphate binding"/>
    <property type="evidence" value="ECO:0007669"/>
    <property type="project" value="InterPro"/>
</dbReference>
<keyword evidence="7" id="KW-1185">Reference proteome</keyword>
<dbReference type="PANTHER" id="PTHR43713:SF3">
    <property type="entry name" value="GLUTAMATE-1-SEMIALDEHYDE 2,1-AMINOMUTASE 1, CHLOROPLASTIC-RELATED"/>
    <property type="match status" value="1"/>
</dbReference>
<dbReference type="PROSITE" id="PS00600">
    <property type="entry name" value="AA_TRANSFER_CLASS_3"/>
    <property type="match status" value="1"/>
</dbReference>
<dbReference type="Gene3D" id="3.40.640.10">
    <property type="entry name" value="Type I PLP-dependent aspartate aminotransferase-like (Major domain)"/>
    <property type="match status" value="1"/>
</dbReference>
<evidence type="ECO:0000256" key="2">
    <source>
        <dbReference type="ARBA" id="ARBA00022898"/>
    </source>
</evidence>
<keyword evidence="2 3" id="KW-0663">Pyridoxal phosphate</keyword>
<evidence type="ECO:0000313" key="7">
    <source>
        <dbReference type="Proteomes" id="UP001248067"/>
    </source>
</evidence>
<gene>
    <name evidence="4" type="primary">fumI</name>
    <name evidence="5" type="ORF">BPS26883_04119</name>
    <name evidence="4" type="ORF">FEQ00_00076</name>
</gene>
<keyword evidence="4" id="KW-0032">Aminotransferase</keyword>
<keyword evidence="4" id="KW-0808">Transferase</keyword>
<dbReference type="PANTHER" id="PTHR43713">
    <property type="entry name" value="GLUTAMATE-1-SEMIALDEHYDE 2,1-AMINOMUTASE"/>
    <property type="match status" value="1"/>
</dbReference>
<protein>
    <submittedName>
        <fullName evidence="4">Aminopentol aminotransferase</fullName>
        <ecNumber evidence="4">2.6.1.-</ecNumber>
    </submittedName>
    <submittedName>
        <fullName evidence="5">Glutamate-1-semialdehyde 2,1-aminomutase</fullName>
    </submittedName>
</protein>
<comment type="cofactor">
    <cofactor evidence="1">
        <name>pyridoxal 5'-phosphate</name>
        <dbReference type="ChEBI" id="CHEBI:597326"/>
    </cofactor>
</comment>
<dbReference type="InterPro" id="IPR015422">
    <property type="entry name" value="PyrdxlP-dep_Trfase_small"/>
</dbReference>
<dbReference type="EMBL" id="CABVPP010000033">
    <property type="protein sequence ID" value="VWB85815.1"/>
    <property type="molecule type" value="Genomic_DNA"/>
</dbReference>
<dbReference type="GO" id="GO:0008483">
    <property type="term" value="F:transaminase activity"/>
    <property type="evidence" value="ECO:0007669"/>
    <property type="project" value="UniProtKB-KW"/>
</dbReference>
<dbReference type="InterPro" id="IPR015424">
    <property type="entry name" value="PyrdxlP-dep_Trfase"/>
</dbReference>
<dbReference type="RefSeq" id="WP_208456432.1">
    <property type="nucleotide sequence ID" value="NZ_CABVPP010000033.1"/>
</dbReference>
<name>A0A6P2MXS0_9BURK</name>
<dbReference type="EC" id="2.6.1.-" evidence="4"/>
<dbReference type="SUPFAM" id="SSF53383">
    <property type="entry name" value="PLP-dependent transferases"/>
    <property type="match status" value="1"/>
</dbReference>
<dbReference type="GeneID" id="93171152"/>